<reference evidence="4" key="1">
    <citation type="journal article" date="2017" name="Acta Aliment.">
        <title>Plant polysaccharide degrading enzyme system of Thermpbifida cellulosilytica TB100 revealed by de novo genome project data.</title>
        <authorList>
            <person name="Toth A."/>
            <person name="Baka E."/>
            <person name="Luzics S."/>
            <person name="Bata-Vidacs I."/>
            <person name="Nagy I."/>
            <person name="Balint B."/>
            <person name="Herceg R."/>
            <person name="Olasz F."/>
            <person name="Wilk T."/>
            <person name="Nagy T."/>
            <person name="Kriszt B."/>
            <person name="Nagy I."/>
            <person name="Kukolya J."/>
        </authorList>
    </citation>
    <scope>NUCLEOTIDE SEQUENCE [LARGE SCALE GENOMIC DNA]</scope>
    <source>
        <strain evidence="4">TB100</strain>
    </source>
</reference>
<keyword evidence="4" id="KW-1185">Reference proteome</keyword>
<name>A0A147KJT2_THECS</name>
<dbReference type="PANTHER" id="PTHR30408:SF12">
    <property type="entry name" value="TYPE I RESTRICTION ENZYME MJAVIII SPECIFICITY SUBUNIT"/>
    <property type="match status" value="1"/>
</dbReference>
<dbReference type="STRING" id="665004.AC529_06465"/>
<dbReference type="InterPro" id="IPR044946">
    <property type="entry name" value="Restrct_endonuc_typeI_TRD_sf"/>
</dbReference>
<keyword evidence="1" id="KW-0680">Restriction system</keyword>
<dbReference type="AlphaFoldDB" id="A0A147KJT2"/>
<sequence length="110" mass="12480">MFESNMMRFSLKRDVVEPGYLVQFLQTRYVKSQIMSAAKNAVNQSSINQRDVRGIQVNIPPIANQQAYLSQVSAINSLKEAHRAHLARLDELFASLQHRAFRGELFSDAA</sequence>
<dbReference type="SUPFAM" id="SSF116734">
    <property type="entry name" value="DNA methylase specificity domain"/>
    <property type="match status" value="1"/>
</dbReference>
<dbReference type="Gene3D" id="3.90.220.20">
    <property type="entry name" value="DNA methylase specificity domains"/>
    <property type="match status" value="1"/>
</dbReference>
<keyword evidence="2" id="KW-0238">DNA-binding</keyword>
<dbReference type="GO" id="GO:0003677">
    <property type="term" value="F:DNA binding"/>
    <property type="evidence" value="ECO:0007669"/>
    <property type="project" value="UniProtKB-KW"/>
</dbReference>
<dbReference type="InterPro" id="IPR052021">
    <property type="entry name" value="Type-I_RS_S_subunit"/>
</dbReference>
<dbReference type="PANTHER" id="PTHR30408">
    <property type="entry name" value="TYPE-1 RESTRICTION ENZYME ECOKI SPECIFICITY PROTEIN"/>
    <property type="match status" value="1"/>
</dbReference>
<accession>A0A147KJT2</accession>
<dbReference type="EMBL" id="LGEM01000024">
    <property type="protein sequence ID" value="KUP97479.1"/>
    <property type="molecule type" value="Genomic_DNA"/>
</dbReference>
<evidence type="ECO:0000313" key="3">
    <source>
        <dbReference type="EMBL" id="KUP97479.1"/>
    </source>
</evidence>
<evidence type="ECO:0000256" key="2">
    <source>
        <dbReference type="ARBA" id="ARBA00023125"/>
    </source>
</evidence>
<organism evidence="3 4">
    <name type="scientific">Thermobifida cellulosilytica TB100</name>
    <dbReference type="NCBI Taxonomy" id="665004"/>
    <lineage>
        <taxon>Bacteria</taxon>
        <taxon>Bacillati</taxon>
        <taxon>Actinomycetota</taxon>
        <taxon>Actinomycetes</taxon>
        <taxon>Streptosporangiales</taxon>
        <taxon>Nocardiopsidaceae</taxon>
        <taxon>Thermobifida</taxon>
    </lineage>
</organism>
<comment type="caution">
    <text evidence="3">The sequence shown here is derived from an EMBL/GenBank/DDBJ whole genome shotgun (WGS) entry which is preliminary data.</text>
</comment>
<protein>
    <submittedName>
        <fullName evidence="3">Uncharacterized protein</fullName>
    </submittedName>
</protein>
<dbReference type="PATRIC" id="fig|665004.4.peg.3148"/>
<proteinExistence type="predicted"/>
<evidence type="ECO:0000313" key="4">
    <source>
        <dbReference type="Proteomes" id="UP000074382"/>
    </source>
</evidence>
<dbReference type="Proteomes" id="UP000074382">
    <property type="component" value="Unassembled WGS sequence"/>
</dbReference>
<dbReference type="GO" id="GO:0009307">
    <property type="term" value="P:DNA restriction-modification system"/>
    <property type="evidence" value="ECO:0007669"/>
    <property type="project" value="UniProtKB-KW"/>
</dbReference>
<evidence type="ECO:0000256" key="1">
    <source>
        <dbReference type="ARBA" id="ARBA00022747"/>
    </source>
</evidence>
<gene>
    <name evidence="3" type="ORF">AC529_06465</name>
</gene>